<comment type="caution">
    <text evidence="2">The sequence shown here is derived from an EMBL/GenBank/DDBJ whole genome shotgun (WGS) entry which is preliminary data.</text>
</comment>
<accession>A0A1F6WVP0</accession>
<evidence type="ECO:0000313" key="2">
    <source>
        <dbReference type="EMBL" id="OGI85942.1"/>
    </source>
</evidence>
<keyword evidence="1" id="KW-0812">Transmembrane</keyword>
<dbReference type="AlphaFoldDB" id="A0A1F6WVP0"/>
<gene>
    <name evidence="2" type="ORF">A3A01_00885</name>
</gene>
<feature type="transmembrane region" description="Helical" evidence="1">
    <location>
        <begin position="38"/>
        <end position="60"/>
    </location>
</feature>
<protein>
    <recommendedName>
        <fullName evidence="4">Cardiolipin synthase N-terminal domain-containing protein</fullName>
    </recommendedName>
</protein>
<dbReference type="Proteomes" id="UP000179352">
    <property type="component" value="Unassembled WGS sequence"/>
</dbReference>
<sequence length="62" mass="7477">MPIYFVVFMVIILPALIVLEGLKMFFSFMTRNNKGWWWNLPYILIVILSLFIVVLLLFGYRY</sequence>
<evidence type="ECO:0000313" key="3">
    <source>
        <dbReference type="Proteomes" id="UP000179352"/>
    </source>
</evidence>
<feature type="transmembrane region" description="Helical" evidence="1">
    <location>
        <begin position="6"/>
        <end position="26"/>
    </location>
</feature>
<evidence type="ECO:0008006" key="4">
    <source>
        <dbReference type="Google" id="ProtNLM"/>
    </source>
</evidence>
<keyword evidence="1" id="KW-1133">Transmembrane helix</keyword>
<evidence type="ECO:0000256" key="1">
    <source>
        <dbReference type="SAM" id="Phobius"/>
    </source>
</evidence>
<dbReference type="EMBL" id="MFUU01000013">
    <property type="protein sequence ID" value="OGI85942.1"/>
    <property type="molecule type" value="Genomic_DNA"/>
</dbReference>
<dbReference type="STRING" id="1801770.A3A01_00885"/>
<organism evidence="2 3">
    <name type="scientific">Candidatus Nomurabacteria bacterium RIFCSPLOWO2_01_FULL_39_17</name>
    <dbReference type="NCBI Taxonomy" id="1801770"/>
    <lineage>
        <taxon>Bacteria</taxon>
        <taxon>Candidatus Nomuraibacteriota</taxon>
    </lineage>
</organism>
<keyword evidence="1" id="KW-0472">Membrane</keyword>
<name>A0A1F6WVP0_9BACT</name>
<reference evidence="2 3" key="1">
    <citation type="journal article" date="2016" name="Nat. Commun.">
        <title>Thousands of microbial genomes shed light on interconnected biogeochemical processes in an aquifer system.</title>
        <authorList>
            <person name="Anantharaman K."/>
            <person name="Brown C.T."/>
            <person name="Hug L.A."/>
            <person name="Sharon I."/>
            <person name="Castelle C.J."/>
            <person name="Probst A.J."/>
            <person name="Thomas B.C."/>
            <person name="Singh A."/>
            <person name="Wilkins M.J."/>
            <person name="Karaoz U."/>
            <person name="Brodie E.L."/>
            <person name="Williams K.H."/>
            <person name="Hubbard S.S."/>
            <person name="Banfield J.F."/>
        </authorList>
    </citation>
    <scope>NUCLEOTIDE SEQUENCE [LARGE SCALE GENOMIC DNA]</scope>
</reference>
<proteinExistence type="predicted"/>